<keyword evidence="2" id="KW-0732">Signal</keyword>
<dbReference type="PANTHER" id="PTHR11802">
    <property type="entry name" value="SERINE PROTEASE FAMILY S10 SERINE CARBOXYPEPTIDASE"/>
    <property type="match status" value="1"/>
</dbReference>
<comment type="similarity">
    <text evidence="1 2">Belongs to the peptidase S10 family.</text>
</comment>
<sequence length="300" mass="33856">MQFFLLLLIISNCYIYLIHAKSFKSDLITNLPGLTFDPGFKQLLEAENNPSEAPLLLWLNGGPGCSSLGGLFTELGPFRVNQDGETLFENIYTWNKGANVLYFESPYGTAIDNADALEVFFGRYPEYLGRPFFITGESYAGVYLPTLANILIDRIIDGTLVGVNFVGMAIGNGILSRSDQFNSLINLFHFRGFLGVGEFNSLSTCCEKIGTGHKPLPYCNFSEFLDWSTRTPKKFNDTILDQCATVIYGYYEFADIGQKRVLLEFYYSLDPYNTYQDCYLDEVEGSTEKNRTFGKIKRKT</sequence>
<dbReference type="EC" id="3.4.16.-" evidence="2"/>
<dbReference type="Pfam" id="PF00450">
    <property type="entry name" value="Peptidase_S10"/>
    <property type="match status" value="1"/>
</dbReference>
<dbReference type="SUPFAM" id="SSF53474">
    <property type="entry name" value="alpha/beta-Hydrolases"/>
    <property type="match status" value="1"/>
</dbReference>
<organism evidence="5">
    <name type="scientific">Thelazia callipaeda</name>
    <name type="common">Oriental eyeworm</name>
    <name type="synonym">Parasitic nematode</name>
    <dbReference type="NCBI Taxonomy" id="103827"/>
    <lineage>
        <taxon>Eukaryota</taxon>
        <taxon>Metazoa</taxon>
        <taxon>Ecdysozoa</taxon>
        <taxon>Nematoda</taxon>
        <taxon>Chromadorea</taxon>
        <taxon>Rhabditida</taxon>
        <taxon>Spirurina</taxon>
        <taxon>Spiruromorpha</taxon>
        <taxon>Thelazioidea</taxon>
        <taxon>Thelaziidae</taxon>
        <taxon>Thelazia</taxon>
    </lineage>
</organism>
<dbReference type="WBParaSite" id="TCLT_0000978001-mRNA-1">
    <property type="protein sequence ID" value="TCLT_0000978001-mRNA-1"/>
    <property type="gene ID" value="TCLT_0000978001"/>
</dbReference>
<proteinExistence type="inferred from homology"/>
<gene>
    <name evidence="3" type="ORF">TCLT_LOCUS9769</name>
</gene>
<dbReference type="STRING" id="103827.A0A0N5D9H1"/>
<keyword evidence="2" id="KW-0378">Hydrolase</keyword>
<dbReference type="EMBL" id="UYYF01004876">
    <property type="protein sequence ID" value="VDN07425.1"/>
    <property type="molecule type" value="Genomic_DNA"/>
</dbReference>
<feature type="chain" id="PRO_5043073310" description="Carboxypeptidase" evidence="2">
    <location>
        <begin position="21"/>
        <end position="300"/>
    </location>
</feature>
<dbReference type="InterPro" id="IPR018202">
    <property type="entry name" value="Ser_caboxypep_ser_AS"/>
</dbReference>
<dbReference type="PRINTS" id="PR00724">
    <property type="entry name" value="CRBOXYPTASEC"/>
</dbReference>
<evidence type="ECO:0000256" key="2">
    <source>
        <dbReference type="RuleBase" id="RU361156"/>
    </source>
</evidence>
<dbReference type="InterPro" id="IPR001563">
    <property type="entry name" value="Peptidase_S10"/>
</dbReference>
<evidence type="ECO:0000313" key="3">
    <source>
        <dbReference type="EMBL" id="VDN07425.1"/>
    </source>
</evidence>
<protein>
    <recommendedName>
        <fullName evidence="2">Carboxypeptidase</fullName>
        <ecNumber evidence="2">3.4.16.-</ecNumber>
    </recommendedName>
</protein>
<name>A0A0N5D9H1_THECL</name>
<dbReference type="Gene3D" id="3.40.50.1820">
    <property type="entry name" value="alpha/beta hydrolase"/>
    <property type="match status" value="2"/>
</dbReference>
<keyword evidence="2" id="KW-0121">Carboxypeptidase</keyword>
<dbReference type="Proteomes" id="UP000276776">
    <property type="component" value="Unassembled WGS sequence"/>
</dbReference>
<keyword evidence="4" id="KW-1185">Reference proteome</keyword>
<dbReference type="PROSITE" id="PS00131">
    <property type="entry name" value="CARBOXYPEPT_SER_SER"/>
    <property type="match status" value="1"/>
</dbReference>
<dbReference type="GO" id="GO:0006508">
    <property type="term" value="P:proteolysis"/>
    <property type="evidence" value="ECO:0007669"/>
    <property type="project" value="UniProtKB-KW"/>
</dbReference>
<dbReference type="InterPro" id="IPR029058">
    <property type="entry name" value="AB_hydrolase_fold"/>
</dbReference>
<dbReference type="AlphaFoldDB" id="A0A0N5D9H1"/>
<keyword evidence="2" id="KW-0645">Protease</keyword>
<dbReference type="OrthoDB" id="443318at2759"/>
<accession>A0A0N5D9H1</accession>
<reference evidence="5" key="1">
    <citation type="submission" date="2017-02" db="UniProtKB">
        <authorList>
            <consortium name="WormBaseParasite"/>
        </authorList>
    </citation>
    <scope>IDENTIFICATION</scope>
</reference>
<evidence type="ECO:0000313" key="4">
    <source>
        <dbReference type="Proteomes" id="UP000276776"/>
    </source>
</evidence>
<dbReference type="GO" id="GO:0004185">
    <property type="term" value="F:serine-type carboxypeptidase activity"/>
    <property type="evidence" value="ECO:0007669"/>
    <property type="project" value="UniProtKB-UniRule"/>
</dbReference>
<reference evidence="3 4" key="2">
    <citation type="submission" date="2018-11" db="EMBL/GenBank/DDBJ databases">
        <authorList>
            <consortium name="Pathogen Informatics"/>
        </authorList>
    </citation>
    <scope>NUCLEOTIDE SEQUENCE [LARGE SCALE GENOMIC DNA]</scope>
</reference>
<feature type="signal peptide" evidence="2">
    <location>
        <begin position="1"/>
        <end position="20"/>
    </location>
</feature>
<dbReference type="PANTHER" id="PTHR11802:SF480">
    <property type="entry name" value="CARBOXYPEPTIDASE"/>
    <property type="match status" value="1"/>
</dbReference>
<evidence type="ECO:0000256" key="1">
    <source>
        <dbReference type="ARBA" id="ARBA00009431"/>
    </source>
</evidence>
<evidence type="ECO:0000313" key="5">
    <source>
        <dbReference type="WBParaSite" id="TCLT_0000978001-mRNA-1"/>
    </source>
</evidence>
<dbReference type="OMA" id="NGAYNEM"/>